<proteinExistence type="inferred from homology"/>
<evidence type="ECO:0000256" key="2">
    <source>
        <dbReference type="ARBA" id="ARBA00007511"/>
    </source>
</evidence>
<dbReference type="Proteomes" id="UP000298685">
    <property type="component" value="Chromosome"/>
</dbReference>
<name>A0A4D6Y8M7_9GAMM</name>
<dbReference type="PANTHER" id="PTHR30238:SF4">
    <property type="entry name" value="SLL1022 PROTEIN"/>
    <property type="match status" value="1"/>
</dbReference>
<evidence type="ECO:0000256" key="6">
    <source>
        <dbReference type="SAM" id="Phobius"/>
    </source>
</evidence>
<dbReference type="Pfam" id="PF03741">
    <property type="entry name" value="TerC"/>
    <property type="match status" value="1"/>
</dbReference>
<feature type="transmembrane region" description="Helical" evidence="6">
    <location>
        <begin position="81"/>
        <end position="103"/>
    </location>
</feature>
<dbReference type="RefSeq" id="WP_158350603.1">
    <property type="nucleotide sequence ID" value="NZ_CP032999.1"/>
</dbReference>
<feature type="transmembrane region" description="Helical" evidence="6">
    <location>
        <begin position="12"/>
        <end position="36"/>
    </location>
</feature>
<dbReference type="EMBL" id="CP032999">
    <property type="protein sequence ID" value="QCI26017.1"/>
    <property type="molecule type" value="Genomic_DNA"/>
</dbReference>
<feature type="transmembrane region" description="Helical" evidence="6">
    <location>
        <begin position="185"/>
        <end position="207"/>
    </location>
</feature>
<dbReference type="InterPro" id="IPR005496">
    <property type="entry name" value="Integral_membrane_TerC"/>
</dbReference>
<gene>
    <name evidence="7" type="ORF">D9V78_01125</name>
</gene>
<feature type="transmembrane region" description="Helical" evidence="6">
    <location>
        <begin position="124"/>
        <end position="148"/>
    </location>
</feature>
<dbReference type="OrthoDB" id="9805314at2"/>
<dbReference type="GO" id="GO:0016020">
    <property type="term" value="C:membrane"/>
    <property type="evidence" value="ECO:0007669"/>
    <property type="project" value="UniProtKB-SubCell"/>
</dbReference>
<organism evidence="7 8">
    <name type="scientific">Buchnera aphidicola</name>
    <name type="common">Sarucallis kahawaluokalani</name>
    <dbReference type="NCBI Taxonomy" id="1241878"/>
    <lineage>
        <taxon>Bacteria</taxon>
        <taxon>Pseudomonadati</taxon>
        <taxon>Pseudomonadota</taxon>
        <taxon>Gammaproteobacteria</taxon>
        <taxon>Enterobacterales</taxon>
        <taxon>Erwiniaceae</taxon>
        <taxon>Buchnera</taxon>
    </lineage>
</organism>
<protein>
    <submittedName>
        <fullName evidence="7">TerC family protein</fullName>
    </submittedName>
</protein>
<accession>A0A4D6Y8M7</accession>
<keyword evidence="4 6" id="KW-1133">Transmembrane helix</keyword>
<dbReference type="PANTHER" id="PTHR30238">
    <property type="entry name" value="MEMBRANE BOUND PREDICTED REDOX MODULATOR"/>
    <property type="match status" value="1"/>
</dbReference>
<evidence type="ECO:0000256" key="5">
    <source>
        <dbReference type="ARBA" id="ARBA00023136"/>
    </source>
</evidence>
<comment type="subcellular location">
    <subcellularLocation>
        <location evidence="1">Membrane</location>
        <topology evidence="1">Multi-pass membrane protein</topology>
    </subcellularLocation>
</comment>
<evidence type="ECO:0000256" key="3">
    <source>
        <dbReference type="ARBA" id="ARBA00022692"/>
    </source>
</evidence>
<feature type="transmembrane region" description="Helical" evidence="6">
    <location>
        <begin position="213"/>
        <end position="232"/>
    </location>
</feature>
<feature type="transmembrane region" description="Helical" evidence="6">
    <location>
        <begin position="154"/>
        <end position="173"/>
    </location>
</feature>
<evidence type="ECO:0000313" key="8">
    <source>
        <dbReference type="Proteomes" id="UP000298685"/>
    </source>
</evidence>
<evidence type="ECO:0000256" key="1">
    <source>
        <dbReference type="ARBA" id="ARBA00004141"/>
    </source>
</evidence>
<sequence>MIYSFNPTLLVGLITLILLEIVLNIDNLIFISILSGKLHPEQRNKARLIGLGLSFTLKLILLTIISWIITFNNPIFSNKYFNFSVHNIILLFGGSFLLIKSTIELYEKSQQYIIHNQYKSKYSGFWVTVLQIIIIDIIFSLDSVITAVGMIKRLLIMILAVMITTILMFIATKQLTKFINTHKKIIILCLILLLIIGCILILESFGIYISKNYIYITVGFTIITEFFNQTFFKKYIS</sequence>
<dbReference type="AlphaFoldDB" id="A0A4D6Y8M7"/>
<reference evidence="7 8" key="1">
    <citation type="submission" date="2018-10" db="EMBL/GenBank/DDBJ databases">
        <title>Comparative functional genomics of the obligate endosymbiont Buchnera aphidicola.</title>
        <authorList>
            <person name="Chong R.A."/>
        </authorList>
    </citation>
    <scope>NUCLEOTIDE SEQUENCE [LARGE SCALE GENOMIC DNA]</scope>
    <source>
        <strain evidence="7 8">Ska</strain>
    </source>
</reference>
<feature type="transmembrane region" description="Helical" evidence="6">
    <location>
        <begin position="48"/>
        <end position="69"/>
    </location>
</feature>
<evidence type="ECO:0000256" key="4">
    <source>
        <dbReference type="ARBA" id="ARBA00022989"/>
    </source>
</evidence>
<evidence type="ECO:0000313" key="7">
    <source>
        <dbReference type="EMBL" id="QCI26017.1"/>
    </source>
</evidence>
<keyword evidence="3 6" id="KW-0812">Transmembrane</keyword>
<comment type="similarity">
    <text evidence="2">Belongs to the TerC family.</text>
</comment>
<keyword evidence="5 6" id="KW-0472">Membrane</keyword>